<evidence type="ECO:0000256" key="2">
    <source>
        <dbReference type="SAM" id="Phobius"/>
    </source>
</evidence>
<evidence type="ECO:0000313" key="4">
    <source>
        <dbReference type="Proteomes" id="UP001243364"/>
    </source>
</evidence>
<gene>
    <name evidence="3" type="ORF">QFZ56_000054</name>
</gene>
<keyword evidence="2" id="KW-0812">Transmembrane</keyword>
<reference evidence="3 4" key="1">
    <citation type="submission" date="2023-07" db="EMBL/GenBank/DDBJ databases">
        <title>Comparative genomics of wheat-associated soil bacteria to identify genetic determinants of phenazine resistance.</title>
        <authorList>
            <person name="Mouncey N."/>
        </authorList>
    </citation>
    <scope>NUCLEOTIDE SEQUENCE [LARGE SCALE GENOMIC DNA]</scope>
    <source>
        <strain evidence="3 4">W4I19-2</strain>
    </source>
</reference>
<protein>
    <submittedName>
        <fullName evidence="3">Uncharacterized protein</fullName>
    </submittedName>
</protein>
<proteinExistence type="predicted"/>
<keyword evidence="4" id="KW-1185">Reference proteome</keyword>
<keyword evidence="2" id="KW-0472">Membrane</keyword>
<name>A0ABU0PSI9_STRAH</name>
<feature type="compositionally biased region" description="Low complexity" evidence="1">
    <location>
        <begin position="8"/>
        <end position="18"/>
    </location>
</feature>
<feature type="transmembrane region" description="Helical" evidence="2">
    <location>
        <begin position="72"/>
        <end position="93"/>
    </location>
</feature>
<feature type="transmembrane region" description="Helical" evidence="2">
    <location>
        <begin position="40"/>
        <end position="60"/>
    </location>
</feature>
<dbReference type="RefSeq" id="WP_307038938.1">
    <property type="nucleotide sequence ID" value="NZ_JAUSYA010000001.1"/>
</dbReference>
<comment type="caution">
    <text evidence="3">The sequence shown here is derived from an EMBL/GenBank/DDBJ whole genome shotgun (WGS) entry which is preliminary data.</text>
</comment>
<dbReference type="EMBL" id="JAUSYA010000001">
    <property type="protein sequence ID" value="MDQ0681091.1"/>
    <property type="molecule type" value="Genomic_DNA"/>
</dbReference>
<feature type="transmembrane region" description="Helical" evidence="2">
    <location>
        <begin position="178"/>
        <end position="197"/>
    </location>
</feature>
<organism evidence="3 4">
    <name type="scientific">Streptomyces achromogenes</name>
    <dbReference type="NCBI Taxonomy" id="67255"/>
    <lineage>
        <taxon>Bacteria</taxon>
        <taxon>Bacillati</taxon>
        <taxon>Actinomycetota</taxon>
        <taxon>Actinomycetes</taxon>
        <taxon>Kitasatosporales</taxon>
        <taxon>Streptomycetaceae</taxon>
        <taxon>Streptomyces</taxon>
    </lineage>
</organism>
<sequence>MTEGSGDGQDAQRAAGAREPVSNELRRAANENQRQQRRDLLIGLPILGIAIIALMTSSIVNSERESNYEPTFSWLWLIIPITVFIAVAVVMAVRESDRRAEYEQKEIDERIEQEAREAESDTQFESGLQINRSLLTRYHDLSTQQARASFRLAHYVMVATAALLIGGTVAAVRADSTTASVTIAALAGLASALSGYISSTLIKSYQVAVQQAQVYFREPLAGGYLLSAERLASNFTDETAKAQAMQEVISGLVQAAVGVAQSEQNPQQDALSPVILATQQTQNSNNAAL</sequence>
<evidence type="ECO:0000313" key="3">
    <source>
        <dbReference type="EMBL" id="MDQ0681091.1"/>
    </source>
</evidence>
<accession>A0ABU0PSI9</accession>
<keyword evidence="2" id="KW-1133">Transmembrane helix</keyword>
<evidence type="ECO:0000256" key="1">
    <source>
        <dbReference type="SAM" id="MobiDB-lite"/>
    </source>
</evidence>
<feature type="region of interest" description="Disordered" evidence="1">
    <location>
        <begin position="1"/>
        <end position="32"/>
    </location>
</feature>
<feature type="transmembrane region" description="Helical" evidence="2">
    <location>
        <begin position="152"/>
        <end position="172"/>
    </location>
</feature>
<dbReference type="Proteomes" id="UP001243364">
    <property type="component" value="Unassembled WGS sequence"/>
</dbReference>